<feature type="compositionally biased region" description="Polar residues" evidence="1">
    <location>
        <begin position="1032"/>
        <end position="1042"/>
    </location>
</feature>
<feature type="compositionally biased region" description="Basic and acidic residues" evidence="1">
    <location>
        <begin position="544"/>
        <end position="566"/>
    </location>
</feature>
<accession>A0A7S3YC28</accession>
<feature type="compositionally biased region" description="Basic and acidic residues" evidence="1">
    <location>
        <begin position="780"/>
        <end position="792"/>
    </location>
</feature>
<feature type="region of interest" description="Disordered" evidence="1">
    <location>
        <begin position="23"/>
        <end position="62"/>
    </location>
</feature>
<feature type="compositionally biased region" description="Basic and acidic residues" evidence="1">
    <location>
        <begin position="466"/>
        <end position="481"/>
    </location>
</feature>
<sequence length="1582" mass="174349">MGNPSSDLERSDASTFPNSKIQRACGHASDNAELKTQSEGIKHDSREILECPASDDKHLRSDEFDNRVKAASDHLSKETKTVAPSVQMSVSTFEHSKATEIPALPPKSNLTSSRSNKKDEKLSVEKAKTPNWNGAKTRTDKTNVSAKKTLLSEGSANCNEKTTLSTSSEDEKETPSRNLSVQGKPEEEESGTCEICKKKHDGSYGTGRYCSKECRYALTGRKKTSDQIITGVDNDPKDTKVGPRGPKERRRSGRRTTKLDNSQKHTSRRKKSLRSSSKVDNGPRDTSRKKKSGRGATEVDSSPKDTSRKKTSGRSTKVDKSPKDIRRKTISGCSLTDVDDGPNDTKCEVCNTLHNGSYGTGRYCSKECRYTRTRCTKRAMEQKNGMHKQQKTKETRGNESRSKRVRQKTEFYSPGYPRVKSKLTLVVEDILRSKSAKKSKLDKEDKVCRKDKDARMKSGLRRSGRSKADLKKEPRQDEKDISLGTKCNRRGIATRSNSTEIFDERKIKTHKSRSAVAKEIHSGVKPGFKRRPRRPLTTSTKKTKTTDGSKENDSGERRSRPQEKVKSKPLPSSSRKSKAHHNSYKRPTTVDPKTLPNKKLTWNQFQRIHLGKPNMTLAWKEYLQDKRLCGQFAKAEAITFNEYEIRRMKKQKEATRDEYEIYCYLVSYYNTNNDEKKETLHVKRKSSDFPRTIESSEKRARICRRDSNASKRSDTSELRKLGRDQREVSKKKDQQSGASTFESAKIGPSLSLQELGEKENPKRSLVEEQSSSRQGSPQSDAEKNRRGGRVDKPGVTAALPPSINPPQPSQIFSKQFSSGTKNGKACLFPKTDSRTALSTSWVHNIEAHEPPGPTINVGASHSENGEISCHEVDAKSIEPLMKTGSTNSQIDLAPRGDNQNEDVQPGSVMNADAKTASSNNTISANDREESSKATKPDLEHIQPSSKDNNACRVLAVAEMLFQAKTIPEMVHAASVVPGILSAGSEVVESRSEHGPKIAPTTNNSTRSGSQLTHEPPLNRKPRTSVLPEGRHPQSQPSTGNSETVMKTLMPQSQSVPATAFRTTAKNVVYPATAHNHIMPTQVKLSVGSLGTKEMMPKPKASKSAAQDSAVHVSKSSARVARQPVVQRIVGMFKQTEVPEVAVAARQVEITALKSAKAKPVPFMQEETRSVPGPASKSVESTVVPMAPLRVPAKTLKAKQRPEAKSTPMCQTIQAVNRMPMEKPMKRSMSVAKGAQAMNHRLVALPTQVVAKQTVAKPTGGGKQAAGAGLTSPTIATKQTHACPKMTPKLAPSKPENSKHMSHASVRGTPIHERNVGVDTNFIKGGPNSIQDRRKRNFPHVTNPYPNFNSPCRSCTSIPIIPPRNVQNAGPHFINTICWPSSSFHSSQNPTSAFHNSLQTLSISSVVPQSPALFRSQPQIHSHLIPSPTPPSMINHLIPPPATVGAVGAPRNPRSILEGRNHSFNNGQKRAAVWQNPWQGYAEPVCPRPDVHALPLHGSTTQVSGTQFRKGANVHSQRSVPSQRSPAHDRFRCAHCISILVVERITPGGKIARCQTCKNEQYIPTPHFGRPTGAMPEVYGLRS</sequence>
<feature type="region of interest" description="Disordered" evidence="1">
    <location>
        <begin position="434"/>
        <end position="597"/>
    </location>
</feature>
<feature type="region of interest" description="Disordered" evidence="1">
    <location>
        <begin position="986"/>
        <end position="1042"/>
    </location>
</feature>
<feature type="compositionally biased region" description="Basic and acidic residues" evidence="1">
    <location>
        <begin position="391"/>
        <end position="402"/>
    </location>
</feature>
<feature type="region of interest" description="Disordered" evidence="1">
    <location>
        <begin position="93"/>
        <end position="208"/>
    </location>
</feature>
<feature type="compositionally biased region" description="Basic residues" evidence="1">
    <location>
        <begin position="247"/>
        <end position="256"/>
    </location>
</feature>
<feature type="region of interest" description="Disordered" evidence="1">
    <location>
        <begin position="221"/>
        <end position="345"/>
    </location>
</feature>
<name>A0A7S3YC28_9EUKA</name>
<proteinExistence type="predicted"/>
<feature type="compositionally biased region" description="Polar residues" evidence="1">
    <location>
        <begin position="999"/>
        <end position="1012"/>
    </location>
</feature>
<feature type="region of interest" description="Disordered" evidence="1">
    <location>
        <begin position="885"/>
        <end position="945"/>
    </location>
</feature>
<feature type="compositionally biased region" description="Basic and acidic residues" evidence="1">
    <location>
        <begin position="694"/>
        <end position="734"/>
    </location>
</feature>
<feature type="compositionally biased region" description="Basic and acidic residues" evidence="1">
    <location>
        <begin position="925"/>
        <end position="940"/>
    </location>
</feature>
<feature type="compositionally biased region" description="Polar residues" evidence="1">
    <location>
        <begin position="1513"/>
        <end position="1524"/>
    </location>
</feature>
<feature type="region of interest" description="Disordered" evidence="1">
    <location>
        <begin position="1501"/>
        <end position="1524"/>
    </location>
</feature>
<feature type="compositionally biased region" description="Basic residues" evidence="1">
    <location>
        <begin position="575"/>
        <end position="584"/>
    </location>
</feature>
<gene>
    <name evidence="2" type="ORF">LGLO00237_LOCUS2239</name>
</gene>
<reference evidence="2" key="1">
    <citation type="submission" date="2021-01" db="EMBL/GenBank/DDBJ databases">
        <authorList>
            <person name="Corre E."/>
            <person name="Pelletier E."/>
            <person name="Niang G."/>
            <person name="Scheremetjew M."/>
            <person name="Finn R."/>
            <person name="Kale V."/>
            <person name="Holt S."/>
            <person name="Cochrane G."/>
            <person name="Meng A."/>
            <person name="Brown T."/>
            <person name="Cohen L."/>
        </authorList>
    </citation>
    <scope>NUCLEOTIDE SEQUENCE</scope>
    <source>
        <strain evidence="2">CCCM811</strain>
    </source>
</reference>
<organism evidence="2">
    <name type="scientific">Lotharella globosa</name>
    <dbReference type="NCBI Taxonomy" id="91324"/>
    <lineage>
        <taxon>Eukaryota</taxon>
        <taxon>Sar</taxon>
        <taxon>Rhizaria</taxon>
        <taxon>Cercozoa</taxon>
        <taxon>Chlorarachniophyceae</taxon>
        <taxon>Lotharella</taxon>
    </lineage>
</organism>
<feature type="compositionally biased region" description="Basic and acidic residues" evidence="1">
    <location>
        <begin position="40"/>
        <end position="62"/>
    </location>
</feature>
<feature type="region of interest" description="Disordered" evidence="1">
    <location>
        <begin position="1317"/>
        <end position="1337"/>
    </location>
</feature>
<dbReference type="EMBL" id="HBIV01003286">
    <property type="protein sequence ID" value="CAE0647117.1"/>
    <property type="molecule type" value="Transcribed_RNA"/>
</dbReference>
<feature type="compositionally biased region" description="Polar residues" evidence="1">
    <location>
        <begin position="767"/>
        <end position="779"/>
    </location>
</feature>
<feature type="region of interest" description="Disordered" evidence="1">
    <location>
        <begin position="378"/>
        <end position="413"/>
    </location>
</feature>
<protein>
    <submittedName>
        <fullName evidence="2">Uncharacterized protein</fullName>
    </submittedName>
</protein>
<evidence type="ECO:0000256" key="1">
    <source>
        <dbReference type="SAM" id="MobiDB-lite"/>
    </source>
</evidence>
<evidence type="ECO:0000313" key="2">
    <source>
        <dbReference type="EMBL" id="CAE0647117.1"/>
    </source>
</evidence>
<feature type="region of interest" description="Disordered" evidence="1">
    <location>
        <begin position="685"/>
        <end position="818"/>
    </location>
</feature>
<feature type="compositionally biased region" description="Basic and acidic residues" evidence="1">
    <location>
        <begin position="439"/>
        <end position="456"/>
    </location>
</feature>
<feature type="compositionally biased region" description="Basic and acidic residues" evidence="1">
    <location>
        <begin position="116"/>
        <end position="128"/>
    </location>
</feature>
<feature type="compositionally biased region" description="Polar residues" evidence="1">
    <location>
        <begin position="130"/>
        <end position="167"/>
    </location>
</feature>
<feature type="compositionally biased region" description="Polar residues" evidence="1">
    <location>
        <begin position="915"/>
        <end position="924"/>
    </location>
</feature>
<feature type="compositionally biased region" description="Basic and acidic residues" evidence="1">
    <location>
        <begin position="755"/>
        <end position="766"/>
    </location>
</feature>